<evidence type="ECO:0000313" key="2">
    <source>
        <dbReference type="Proteomes" id="UP000599688"/>
    </source>
</evidence>
<dbReference type="InterPro" id="IPR000150">
    <property type="entry name" value="Cof"/>
</dbReference>
<evidence type="ECO:0000313" key="1">
    <source>
        <dbReference type="EMBL" id="GGE06260.1"/>
    </source>
</evidence>
<dbReference type="SUPFAM" id="SSF56784">
    <property type="entry name" value="HAD-like"/>
    <property type="match status" value="1"/>
</dbReference>
<dbReference type="Gene3D" id="3.40.50.1000">
    <property type="entry name" value="HAD superfamily/HAD-like"/>
    <property type="match status" value="1"/>
</dbReference>
<dbReference type="CDD" id="cd07516">
    <property type="entry name" value="HAD_Pase"/>
    <property type="match status" value="1"/>
</dbReference>
<dbReference type="PROSITE" id="PS01228">
    <property type="entry name" value="COF_1"/>
    <property type="match status" value="1"/>
</dbReference>
<gene>
    <name evidence="1" type="ORF">GCM10010831_04790</name>
</gene>
<dbReference type="SFLD" id="SFLDG01140">
    <property type="entry name" value="C2.B:_Phosphomannomutase_and_P"/>
    <property type="match status" value="1"/>
</dbReference>
<dbReference type="InterPro" id="IPR036412">
    <property type="entry name" value="HAD-like_sf"/>
</dbReference>
<dbReference type="InterPro" id="IPR023214">
    <property type="entry name" value="HAD_sf"/>
</dbReference>
<organism evidence="1 2">
    <name type="scientific">Psychroflexus salis</name>
    <dbReference type="NCBI Taxonomy" id="1526574"/>
    <lineage>
        <taxon>Bacteria</taxon>
        <taxon>Pseudomonadati</taxon>
        <taxon>Bacteroidota</taxon>
        <taxon>Flavobacteriia</taxon>
        <taxon>Flavobacteriales</taxon>
        <taxon>Flavobacteriaceae</taxon>
        <taxon>Psychroflexus</taxon>
    </lineage>
</organism>
<dbReference type="Gene3D" id="3.30.1240.10">
    <property type="match status" value="1"/>
</dbReference>
<dbReference type="InterPro" id="IPR006379">
    <property type="entry name" value="HAD-SF_hydro_IIB"/>
</dbReference>
<sequence length="270" mass="30291">MNSYKLICSDIDGTLLNTEREVSSYTIEIVKQILKQFPFVLISARMPSAMRHIQQDLGIKDAPMVCYNGGLILHGNQILGSTVISLEISRKVAQIVLNEDLHFGMYHQDEWYVSQQDEWAEREENNTKVTPIVLSPNKVLAKWEHENKAAHKLMCMGNEEKVGKVFSILSEVFSESLHLYRSKPTYIEIAPKAISKLTGIATIAEQVYQFKLDEIIAYGDNYNDVELLDGVGLGVAVANAVEPVKIIANQHTFGSKEDGVAKHLAQLFQL</sequence>
<comment type="caution">
    <text evidence="1">The sequence shown here is derived from an EMBL/GenBank/DDBJ whole genome shotgun (WGS) entry which is preliminary data.</text>
</comment>
<reference evidence="1 2" key="1">
    <citation type="journal article" date="2014" name="Int. J. Syst. Evol. Microbiol.">
        <title>Complete genome sequence of Corynebacterium casei LMG S-19264T (=DSM 44701T), isolated from a smear-ripened cheese.</title>
        <authorList>
            <consortium name="US DOE Joint Genome Institute (JGI-PGF)"/>
            <person name="Walter F."/>
            <person name="Albersmeier A."/>
            <person name="Kalinowski J."/>
            <person name="Ruckert C."/>
        </authorList>
    </citation>
    <scope>NUCLEOTIDE SEQUENCE [LARGE SCALE GENOMIC DNA]</scope>
    <source>
        <strain evidence="1 2">CGMCC 1.12925</strain>
    </source>
</reference>
<evidence type="ECO:0008006" key="3">
    <source>
        <dbReference type="Google" id="ProtNLM"/>
    </source>
</evidence>
<dbReference type="AlphaFoldDB" id="A0A916ZP76"/>
<dbReference type="GO" id="GO:0005829">
    <property type="term" value="C:cytosol"/>
    <property type="evidence" value="ECO:0007669"/>
    <property type="project" value="TreeGrafter"/>
</dbReference>
<dbReference type="EMBL" id="BMGL01000002">
    <property type="protein sequence ID" value="GGE06260.1"/>
    <property type="molecule type" value="Genomic_DNA"/>
</dbReference>
<dbReference type="NCBIfam" id="TIGR00099">
    <property type="entry name" value="Cof-subfamily"/>
    <property type="match status" value="1"/>
</dbReference>
<dbReference type="Proteomes" id="UP000599688">
    <property type="component" value="Unassembled WGS sequence"/>
</dbReference>
<dbReference type="NCBIfam" id="TIGR01484">
    <property type="entry name" value="HAD-SF-IIB"/>
    <property type="match status" value="1"/>
</dbReference>
<dbReference type="GO" id="GO:0000287">
    <property type="term" value="F:magnesium ion binding"/>
    <property type="evidence" value="ECO:0007669"/>
    <property type="project" value="TreeGrafter"/>
</dbReference>
<keyword evidence="2" id="KW-1185">Reference proteome</keyword>
<proteinExistence type="predicted"/>
<dbReference type="GO" id="GO:0016791">
    <property type="term" value="F:phosphatase activity"/>
    <property type="evidence" value="ECO:0007669"/>
    <property type="project" value="UniProtKB-ARBA"/>
</dbReference>
<dbReference type="RefSeq" id="WP_188405162.1">
    <property type="nucleotide sequence ID" value="NZ_BMGL01000002.1"/>
</dbReference>
<dbReference type="PANTHER" id="PTHR10000:SF8">
    <property type="entry name" value="HAD SUPERFAMILY HYDROLASE-LIKE, TYPE 3"/>
    <property type="match status" value="1"/>
</dbReference>
<dbReference type="Pfam" id="PF08282">
    <property type="entry name" value="Hydrolase_3"/>
    <property type="match status" value="1"/>
</dbReference>
<name>A0A916ZP76_9FLAO</name>
<dbReference type="SFLD" id="SFLDS00003">
    <property type="entry name" value="Haloacid_Dehalogenase"/>
    <property type="match status" value="1"/>
</dbReference>
<dbReference type="PANTHER" id="PTHR10000">
    <property type="entry name" value="PHOSPHOSERINE PHOSPHATASE"/>
    <property type="match status" value="1"/>
</dbReference>
<accession>A0A916ZP76</accession>
<protein>
    <recommendedName>
        <fullName evidence="3">Cof subfamily of IIB subfamily of haloacid dehalogenase superfamily/HAD-superfamily hydrolase, subfamily IIB</fullName>
    </recommendedName>
</protein>